<accession>A0A9D4IZ42</accession>
<name>A0A9D4IZ42_DREPO</name>
<evidence type="ECO:0000313" key="2">
    <source>
        <dbReference type="EMBL" id="KAH3789663.1"/>
    </source>
</evidence>
<dbReference type="Proteomes" id="UP000828390">
    <property type="component" value="Unassembled WGS sequence"/>
</dbReference>
<evidence type="ECO:0000256" key="1">
    <source>
        <dbReference type="SAM" id="SignalP"/>
    </source>
</evidence>
<dbReference type="EMBL" id="JAIWYP010000008">
    <property type="protein sequence ID" value="KAH3789663.1"/>
    <property type="molecule type" value="Genomic_DNA"/>
</dbReference>
<comment type="caution">
    <text evidence="2">The sequence shown here is derived from an EMBL/GenBank/DDBJ whole genome shotgun (WGS) entry which is preliminary data.</text>
</comment>
<keyword evidence="1" id="KW-0732">Signal</keyword>
<sequence>MWLILRLPQVQFPGAWASGHPCSMALFNSLVLGPVGTPAIWPCSIPWCLGQWTPLQYGLVQFPGAWASGHPCSMALLVVV</sequence>
<dbReference type="AlphaFoldDB" id="A0A9D4IZ42"/>
<evidence type="ECO:0000313" key="3">
    <source>
        <dbReference type="Proteomes" id="UP000828390"/>
    </source>
</evidence>
<protein>
    <submittedName>
        <fullName evidence="2">Uncharacterized protein</fullName>
    </submittedName>
</protein>
<reference evidence="2" key="2">
    <citation type="submission" date="2020-11" db="EMBL/GenBank/DDBJ databases">
        <authorList>
            <person name="McCartney M.A."/>
            <person name="Auch B."/>
            <person name="Kono T."/>
            <person name="Mallez S."/>
            <person name="Becker A."/>
            <person name="Gohl D.M."/>
            <person name="Silverstein K.A.T."/>
            <person name="Koren S."/>
            <person name="Bechman K.B."/>
            <person name="Herman A."/>
            <person name="Abrahante J.E."/>
            <person name="Garbe J."/>
        </authorList>
    </citation>
    <scope>NUCLEOTIDE SEQUENCE</scope>
    <source>
        <strain evidence="2">Duluth1</strain>
        <tissue evidence="2">Whole animal</tissue>
    </source>
</reference>
<reference evidence="2" key="1">
    <citation type="journal article" date="2019" name="bioRxiv">
        <title>The Genome of the Zebra Mussel, Dreissena polymorpha: A Resource for Invasive Species Research.</title>
        <authorList>
            <person name="McCartney M.A."/>
            <person name="Auch B."/>
            <person name="Kono T."/>
            <person name="Mallez S."/>
            <person name="Zhang Y."/>
            <person name="Obille A."/>
            <person name="Becker A."/>
            <person name="Abrahante J.E."/>
            <person name="Garbe J."/>
            <person name="Badalamenti J.P."/>
            <person name="Herman A."/>
            <person name="Mangelson H."/>
            <person name="Liachko I."/>
            <person name="Sullivan S."/>
            <person name="Sone E.D."/>
            <person name="Koren S."/>
            <person name="Silverstein K.A.T."/>
            <person name="Beckman K.B."/>
            <person name="Gohl D.M."/>
        </authorList>
    </citation>
    <scope>NUCLEOTIDE SEQUENCE</scope>
    <source>
        <strain evidence="2">Duluth1</strain>
        <tissue evidence="2">Whole animal</tissue>
    </source>
</reference>
<feature type="chain" id="PRO_5038526580" evidence="1">
    <location>
        <begin position="18"/>
        <end position="80"/>
    </location>
</feature>
<keyword evidence="3" id="KW-1185">Reference proteome</keyword>
<gene>
    <name evidence="2" type="ORF">DPMN_167849</name>
</gene>
<organism evidence="2 3">
    <name type="scientific">Dreissena polymorpha</name>
    <name type="common">Zebra mussel</name>
    <name type="synonym">Mytilus polymorpha</name>
    <dbReference type="NCBI Taxonomy" id="45954"/>
    <lineage>
        <taxon>Eukaryota</taxon>
        <taxon>Metazoa</taxon>
        <taxon>Spiralia</taxon>
        <taxon>Lophotrochozoa</taxon>
        <taxon>Mollusca</taxon>
        <taxon>Bivalvia</taxon>
        <taxon>Autobranchia</taxon>
        <taxon>Heteroconchia</taxon>
        <taxon>Euheterodonta</taxon>
        <taxon>Imparidentia</taxon>
        <taxon>Neoheterodontei</taxon>
        <taxon>Myida</taxon>
        <taxon>Dreissenoidea</taxon>
        <taxon>Dreissenidae</taxon>
        <taxon>Dreissena</taxon>
    </lineage>
</organism>
<feature type="signal peptide" evidence="1">
    <location>
        <begin position="1"/>
        <end position="17"/>
    </location>
</feature>
<proteinExistence type="predicted"/>